<dbReference type="SUPFAM" id="SSF53098">
    <property type="entry name" value="Ribonuclease H-like"/>
    <property type="match status" value="1"/>
</dbReference>
<dbReference type="Proteomes" id="UP000789831">
    <property type="component" value="Unassembled WGS sequence"/>
</dbReference>
<protein>
    <submittedName>
        <fullName evidence="2">6583_t:CDS:1</fullName>
    </submittedName>
</protein>
<dbReference type="OrthoDB" id="2409584at2759"/>
<dbReference type="InterPro" id="IPR008906">
    <property type="entry name" value="HATC_C_dom"/>
</dbReference>
<organism evidence="2 3">
    <name type="scientific">Ambispora gerdemannii</name>
    <dbReference type="NCBI Taxonomy" id="144530"/>
    <lineage>
        <taxon>Eukaryota</taxon>
        <taxon>Fungi</taxon>
        <taxon>Fungi incertae sedis</taxon>
        <taxon>Mucoromycota</taxon>
        <taxon>Glomeromycotina</taxon>
        <taxon>Glomeromycetes</taxon>
        <taxon>Archaeosporales</taxon>
        <taxon>Ambisporaceae</taxon>
        <taxon>Ambispora</taxon>
    </lineage>
</organism>
<proteinExistence type="predicted"/>
<feature type="non-terminal residue" evidence="2">
    <location>
        <position position="63"/>
    </location>
</feature>
<gene>
    <name evidence="2" type="ORF">AGERDE_LOCUS3947</name>
</gene>
<dbReference type="AlphaFoldDB" id="A0A9N8WTT8"/>
<dbReference type="InterPro" id="IPR012337">
    <property type="entry name" value="RNaseH-like_sf"/>
</dbReference>
<dbReference type="Pfam" id="PF05699">
    <property type="entry name" value="Dimer_Tnp_hAT"/>
    <property type="match status" value="1"/>
</dbReference>
<name>A0A9N8WTT8_9GLOM</name>
<feature type="domain" description="HAT C-terminal dimerisation" evidence="1">
    <location>
        <begin position="18"/>
        <end position="61"/>
    </location>
</feature>
<accession>A0A9N8WTT8</accession>
<sequence>MPKVICARELILVEDRFLSLYPILSQLARKYLTIPATSVPSECPFSDVENIITPERNRLNSHL</sequence>
<evidence type="ECO:0000313" key="2">
    <source>
        <dbReference type="EMBL" id="CAG8494916.1"/>
    </source>
</evidence>
<evidence type="ECO:0000313" key="3">
    <source>
        <dbReference type="Proteomes" id="UP000789831"/>
    </source>
</evidence>
<dbReference type="GO" id="GO:0046983">
    <property type="term" value="F:protein dimerization activity"/>
    <property type="evidence" value="ECO:0007669"/>
    <property type="project" value="InterPro"/>
</dbReference>
<comment type="caution">
    <text evidence="2">The sequence shown here is derived from an EMBL/GenBank/DDBJ whole genome shotgun (WGS) entry which is preliminary data.</text>
</comment>
<evidence type="ECO:0000259" key="1">
    <source>
        <dbReference type="Pfam" id="PF05699"/>
    </source>
</evidence>
<dbReference type="EMBL" id="CAJVPL010000420">
    <property type="protein sequence ID" value="CAG8494916.1"/>
    <property type="molecule type" value="Genomic_DNA"/>
</dbReference>
<keyword evidence="3" id="KW-1185">Reference proteome</keyword>
<reference evidence="2" key="1">
    <citation type="submission" date="2021-06" db="EMBL/GenBank/DDBJ databases">
        <authorList>
            <person name="Kallberg Y."/>
            <person name="Tangrot J."/>
            <person name="Rosling A."/>
        </authorList>
    </citation>
    <scope>NUCLEOTIDE SEQUENCE</scope>
    <source>
        <strain evidence="2">MT106</strain>
    </source>
</reference>